<name>A0A2S6GDM8_9PSEU</name>
<proteinExistence type="predicted"/>
<protein>
    <submittedName>
        <fullName evidence="1">Uncharacterized protein</fullName>
    </submittedName>
</protein>
<dbReference type="RefSeq" id="WP_104482814.1">
    <property type="nucleotide sequence ID" value="NZ_CP154825.1"/>
</dbReference>
<dbReference type="Proteomes" id="UP000239203">
    <property type="component" value="Unassembled WGS sequence"/>
</dbReference>
<dbReference type="EMBL" id="PTIX01000029">
    <property type="protein sequence ID" value="PPK63329.1"/>
    <property type="molecule type" value="Genomic_DNA"/>
</dbReference>
<accession>A0A2S6GDM8</accession>
<comment type="caution">
    <text evidence="1">The sequence shown here is derived from an EMBL/GenBank/DDBJ whole genome shotgun (WGS) entry which is preliminary data.</text>
</comment>
<reference evidence="1 2" key="1">
    <citation type="submission" date="2018-02" db="EMBL/GenBank/DDBJ databases">
        <title>Genomic Encyclopedia of Archaeal and Bacterial Type Strains, Phase II (KMG-II): from individual species to whole genera.</title>
        <authorList>
            <person name="Goeker M."/>
        </authorList>
    </citation>
    <scope>NUCLEOTIDE SEQUENCE [LARGE SCALE GENOMIC DNA]</scope>
    <source>
        <strain evidence="1 2">YU 961-1</strain>
    </source>
</reference>
<keyword evidence="2" id="KW-1185">Reference proteome</keyword>
<evidence type="ECO:0000313" key="1">
    <source>
        <dbReference type="EMBL" id="PPK63329.1"/>
    </source>
</evidence>
<gene>
    <name evidence="1" type="ORF">CLV40_12942</name>
</gene>
<sequence length="325" mass="36965">MAGNKQGWQPLLERLRSGPMFEKWHWLQWNFSPHHAHEPPFAQVTLEALLTCDRMMSGFADDMLGRLERIGGRHKNLDDYEQIKQWLGELLVVHHFVSYPWPVPVTFDHEPVADGSKQNPEMTVNASGFRLGIEVKTPDLRSLSEGRETADWQLLDRMPGMKEALSGEMILPRDNPVKDFLRSADNKFAGFRVADPNFRSVLVIVWDDFVNEPISALLSPSSGLLTSNSFDKLPDGKRRTYPNVDAVVLLRHQHQFVEGMANRPPLDQRDDFIDYGQPDNFPFNCLIVCPDGKTLNEELKKALSATPPHQGLGAEYIPAEIVMWI</sequence>
<dbReference type="AlphaFoldDB" id="A0A2S6GDM8"/>
<organism evidence="1 2">
    <name type="scientific">Actinokineospora auranticolor</name>
    <dbReference type="NCBI Taxonomy" id="155976"/>
    <lineage>
        <taxon>Bacteria</taxon>
        <taxon>Bacillati</taxon>
        <taxon>Actinomycetota</taxon>
        <taxon>Actinomycetes</taxon>
        <taxon>Pseudonocardiales</taxon>
        <taxon>Pseudonocardiaceae</taxon>
        <taxon>Actinokineospora</taxon>
    </lineage>
</organism>
<dbReference type="OrthoDB" id="8442084at2"/>
<evidence type="ECO:0000313" key="2">
    <source>
        <dbReference type="Proteomes" id="UP000239203"/>
    </source>
</evidence>